<name>A0ABP0V3V1_9BRYO</name>
<evidence type="ECO:0000313" key="1">
    <source>
        <dbReference type="EMBL" id="CAK9236869.1"/>
    </source>
</evidence>
<protein>
    <recommendedName>
        <fullName evidence="3">S-protein homolog</fullName>
    </recommendedName>
</protein>
<sequence length="120" mass="13654">MSIVFNNNRGPNANITFLCVNEITGAETPQNVLLPFKTLTFTVTPDSKYKVYAALSCYFYNNPDDNAYLVSMDPYGGFSANLDSIVVQYQWNIFDTCFDLVRHYVNGTKLNPCLYVWPPE</sequence>
<evidence type="ECO:0000313" key="2">
    <source>
        <dbReference type="Proteomes" id="UP001497512"/>
    </source>
</evidence>
<accession>A0ABP0V3V1</accession>
<dbReference type="EMBL" id="OZ019901">
    <property type="protein sequence ID" value="CAK9236869.1"/>
    <property type="molecule type" value="Genomic_DNA"/>
</dbReference>
<dbReference type="Proteomes" id="UP001497512">
    <property type="component" value="Chromosome 9"/>
</dbReference>
<evidence type="ECO:0008006" key="3">
    <source>
        <dbReference type="Google" id="ProtNLM"/>
    </source>
</evidence>
<gene>
    <name evidence="1" type="ORF">CSSPTR1EN2_LOCUS23269</name>
</gene>
<organism evidence="1 2">
    <name type="scientific">Sphagnum troendelagicum</name>
    <dbReference type="NCBI Taxonomy" id="128251"/>
    <lineage>
        <taxon>Eukaryota</taxon>
        <taxon>Viridiplantae</taxon>
        <taxon>Streptophyta</taxon>
        <taxon>Embryophyta</taxon>
        <taxon>Bryophyta</taxon>
        <taxon>Sphagnophytina</taxon>
        <taxon>Sphagnopsida</taxon>
        <taxon>Sphagnales</taxon>
        <taxon>Sphagnaceae</taxon>
        <taxon>Sphagnum</taxon>
    </lineage>
</organism>
<proteinExistence type="predicted"/>
<keyword evidence="2" id="KW-1185">Reference proteome</keyword>
<reference evidence="1" key="1">
    <citation type="submission" date="2024-02" db="EMBL/GenBank/DDBJ databases">
        <authorList>
            <consortium name="ELIXIR-Norway"/>
            <consortium name="Elixir Norway"/>
        </authorList>
    </citation>
    <scope>NUCLEOTIDE SEQUENCE</scope>
</reference>